<comment type="caution">
    <text evidence="2">The sequence shown here is derived from an EMBL/GenBank/DDBJ whole genome shotgun (WGS) entry which is preliminary data.</text>
</comment>
<proteinExistence type="predicted"/>
<feature type="signal peptide" evidence="1">
    <location>
        <begin position="1"/>
        <end position="26"/>
    </location>
</feature>
<reference evidence="2" key="2">
    <citation type="submission" date="2020-11" db="EMBL/GenBank/DDBJ databases">
        <authorList>
            <person name="McCartney M.A."/>
            <person name="Auch B."/>
            <person name="Kono T."/>
            <person name="Mallez S."/>
            <person name="Becker A."/>
            <person name="Gohl D.M."/>
            <person name="Silverstein K.A.T."/>
            <person name="Koren S."/>
            <person name="Bechman K.B."/>
            <person name="Herman A."/>
            <person name="Abrahante J.E."/>
            <person name="Garbe J."/>
        </authorList>
    </citation>
    <scope>NUCLEOTIDE SEQUENCE</scope>
    <source>
        <strain evidence="2">Duluth1</strain>
        <tissue evidence="2">Whole animal</tissue>
    </source>
</reference>
<evidence type="ECO:0000256" key="1">
    <source>
        <dbReference type="SAM" id="SignalP"/>
    </source>
</evidence>
<evidence type="ECO:0000313" key="3">
    <source>
        <dbReference type="Proteomes" id="UP000828390"/>
    </source>
</evidence>
<keyword evidence="3" id="KW-1185">Reference proteome</keyword>
<dbReference type="AlphaFoldDB" id="A0A9D3YAY8"/>
<keyword evidence="1" id="KW-0732">Signal</keyword>
<protein>
    <submittedName>
        <fullName evidence="2">Uncharacterized protein</fullName>
    </submittedName>
</protein>
<organism evidence="2 3">
    <name type="scientific">Dreissena polymorpha</name>
    <name type="common">Zebra mussel</name>
    <name type="synonym">Mytilus polymorpha</name>
    <dbReference type="NCBI Taxonomy" id="45954"/>
    <lineage>
        <taxon>Eukaryota</taxon>
        <taxon>Metazoa</taxon>
        <taxon>Spiralia</taxon>
        <taxon>Lophotrochozoa</taxon>
        <taxon>Mollusca</taxon>
        <taxon>Bivalvia</taxon>
        <taxon>Autobranchia</taxon>
        <taxon>Heteroconchia</taxon>
        <taxon>Euheterodonta</taxon>
        <taxon>Imparidentia</taxon>
        <taxon>Neoheterodontei</taxon>
        <taxon>Myida</taxon>
        <taxon>Dreissenoidea</taxon>
        <taxon>Dreissenidae</taxon>
        <taxon>Dreissena</taxon>
    </lineage>
</organism>
<dbReference type="EMBL" id="JAIWYP010000016">
    <property type="protein sequence ID" value="KAH3694984.1"/>
    <property type="molecule type" value="Genomic_DNA"/>
</dbReference>
<accession>A0A9D3YAY8</accession>
<gene>
    <name evidence="2" type="ORF">DPMN_082431</name>
</gene>
<sequence length="101" mass="11653">MKKAHAILKSTKLVLIVFIMLGTLCASTLEMPTTDNTTDDHHEVLEKIEIFKMDILNRLGYTRTPSFANVTISIEEKRRLIQEYKKYISDREGKQIAKPTK</sequence>
<evidence type="ECO:0000313" key="2">
    <source>
        <dbReference type="EMBL" id="KAH3694984.1"/>
    </source>
</evidence>
<feature type="chain" id="PRO_5039545760" evidence="1">
    <location>
        <begin position="27"/>
        <end position="101"/>
    </location>
</feature>
<name>A0A9D3YAY8_DREPO</name>
<dbReference type="Proteomes" id="UP000828390">
    <property type="component" value="Unassembled WGS sequence"/>
</dbReference>
<reference evidence="2" key="1">
    <citation type="journal article" date="2019" name="bioRxiv">
        <title>The Genome of the Zebra Mussel, Dreissena polymorpha: A Resource for Invasive Species Research.</title>
        <authorList>
            <person name="McCartney M.A."/>
            <person name="Auch B."/>
            <person name="Kono T."/>
            <person name="Mallez S."/>
            <person name="Zhang Y."/>
            <person name="Obille A."/>
            <person name="Becker A."/>
            <person name="Abrahante J.E."/>
            <person name="Garbe J."/>
            <person name="Badalamenti J.P."/>
            <person name="Herman A."/>
            <person name="Mangelson H."/>
            <person name="Liachko I."/>
            <person name="Sullivan S."/>
            <person name="Sone E.D."/>
            <person name="Koren S."/>
            <person name="Silverstein K.A.T."/>
            <person name="Beckman K.B."/>
            <person name="Gohl D.M."/>
        </authorList>
    </citation>
    <scope>NUCLEOTIDE SEQUENCE</scope>
    <source>
        <strain evidence="2">Duluth1</strain>
        <tissue evidence="2">Whole animal</tissue>
    </source>
</reference>